<dbReference type="OrthoDB" id="311718at2"/>
<evidence type="ECO:0000256" key="1">
    <source>
        <dbReference type="SAM" id="Phobius"/>
    </source>
</evidence>
<evidence type="ECO:0000313" key="2">
    <source>
        <dbReference type="EMBL" id="QFY41652.1"/>
    </source>
</evidence>
<feature type="transmembrane region" description="Helical" evidence="1">
    <location>
        <begin position="346"/>
        <end position="366"/>
    </location>
</feature>
<dbReference type="AlphaFoldDB" id="A0A5Q0BEU3"/>
<feature type="transmembrane region" description="Helical" evidence="1">
    <location>
        <begin position="247"/>
        <end position="271"/>
    </location>
</feature>
<dbReference type="InParanoid" id="A0A5Q0BEU3"/>
<sequence>MLGPRWQGLAFENKMLVFKASLITILIYALIIYFFASMMNQSRSRSNETHIARMSPTLGEPGHTPPEPYPSSENYVTVKVGTYFDNVDVLSIKDSMWSTNFYVWFNWKGDAKLDPGGKLVVVDGTINKKELLEEYHGDNGNYQKYRISAKIIKFFDTSRVPLENHMLNVYIENGEMDSTKLRFVADEASNISSRLKISGFKITGKSNVVKPHTYKTNYGSPNLPADSRSIYSQYIAAIEISRINYGFYFKVFLSLFAAILLALSSFCINPADVAPRFGLPTSAYFGAVANTYLVSSLLPASGSFGLVDSISLIGLFTIFIAIVLSLVAAYYHRNDNKDLVVVFDKVMLWVVGLCCLVANIIIPWCANSV</sequence>
<feature type="transmembrane region" description="Helical" evidence="1">
    <location>
        <begin position="277"/>
        <end position="298"/>
    </location>
</feature>
<reference evidence="2 3" key="1">
    <citation type="submission" date="2019-09" db="EMBL/GenBank/DDBJ databases">
        <title>Ecophysiology of the spiral-shaped methanotroph Methylospira mobilis as revealed by the complete genome sequence.</title>
        <authorList>
            <person name="Oshkin I.Y."/>
            <person name="Dedysh S.N."/>
            <person name="Miroshnikov K."/>
            <person name="Danilova O.V."/>
            <person name="Hakobyan A."/>
            <person name="Liesack W."/>
        </authorList>
    </citation>
    <scope>NUCLEOTIDE SEQUENCE [LARGE SCALE GENOMIC DNA]</scope>
    <source>
        <strain evidence="2 3">Shm1</strain>
    </source>
</reference>
<organism evidence="2 3">
    <name type="scientific">Candidatus Methylospira mobilis</name>
    <dbReference type="NCBI Taxonomy" id="1808979"/>
    <lineage>
        <taxon>Bacteria</taxon>
        <taxon>Pseudomonadati</taxon>
        <taxon>Pseudomonadota</taxon>
        <taxon>Gammaproteobacteria</taxon>
        <taxon>Methylococcales</taxon>
        <taxon>Methylococcaceae</taxon>
        <taxon>Candidatus Methylospira</taxon>
    </lineage>
</organism>
<dbReference type="KEGG" id="mmob:F6R98_02610"/>
<dbReference type="RefSeq" id="WP_153247636.1">
    <property type="nucleotide sequence ID" value="NZ_CP044205.1"/>
</dbReference>
<keyword evidence="1" id="KW-0812">Transmembrane</keyword>
<feature type="transmembrane region" description="Helical" evidence="1">
    <location>
        <begin position="16"/>
        <end position="36"/>
    </location>
</feature>
<name>A0A5Q0BEU3_9GAMM</name>
<protein>
    <submittedName>
        <fullName evidence="2">Uncharacterized protein</fullName>
    </submittedName>
</protein>
<dbReference type="Gene3D" id="1.20.58.390">
    <property type="entry name" value="Neurotransmitter-gated ion-channel transmembrane domain"/>
    <property type="match status" value="1"/>
</dbReference>
<dbReference type="EMBL" id="CP044205">
    <property type="protein sequence ID" value="QFY41652.1"/>
    <property type="molecule type" value="Genomic_DNA"/>
</dbReference>
<keyword evidence="1" id="KW-0472">Membrane</keyword>
<proteinExistence type="predicted"/>
<evidence type="ECO:0000313" key="3">
    <source>
        <dbReference type="Proteomes" id="UP000325755"/>
    </source>
</evidence>
<dbReference type="Proteomes" id="UP000325755">
    <property type="component" value="Chromosome"/>
</dbReference>
<accession>A0A5Q0BEU3</accession>
<keyword evidence="3" id="KW-1185">Reference proteome</keyword>
<dbReference type="InterPro" id="IPR038050">
    <property type="entry name" value="Neuro_actylchol_rec"/>
</dbReference>
<gene>
    <name evidence="2" type="ORF">F6R98_02610</name>
</gene>
<keyword evidence="1" id="KW-1133">Transmembrane helix</keyword>
<feature type="transmembrane region" description="Helical" evidence="1">
    <location>
        <begin position="310"/>
        <end position="331"/>
    </location>
</feature>